<dbReference type="AlphaFoldDB" id="A0A9J6G293"/>
<dbReference type="InterPro" id="IPR008753">
    <property type="entry name" value="Peptidase_M13_N"/>
</dbReference>
<dbReference type="PANTHER" id="PTHR11733">
    <property type="entry name" value="ZINC METALLOPROTEASE FAMILY M13 NEPRILYSIN-RELATED"/>
    <property type="match status" value="1"/>
</dbReference>
<feature type="domain" description="Peptidase M13 N-terminal" evidence="10">
    <location>
        <begin position="80"/>
        <end position="476"/>
    </location>
</feature>
<feature type="chain" id="PRO_5039937234" evidence="8">
    <location>
        <begin position="20"/>
        <end position="729"/>
    </location>
</feature>
<dbReference type="GO" id="GO:0016485">
    <property type="term" value="P:protein processing"/>
    <property type="evidence" value="ECO:0007669"/>
    <property type="project" value="TreeGrafter"/>
</dbReference>
<keyword evidence="7" id="KW-0482">Metalloprotease</keyword>
<reference evidence="11 12" key="1">
    <citation type="journal article" date="2020" name="Cell">
        <title>Large-Scale Comparative Analyses of Tick Genomes Elucidate Their Genetic Diversity and Vector Capacities.</title>
        <authorList>
            <consortium name="Tick Genome and Microbiome Consortium (TIGMIC)"/>
            <person name="Jia N."/>
            <person name="Wang J."/>
            <person name="Shi W."/>
            <person name="Du L."/>
            <person name="Sun Y."/>
            <person name="Zhan W."/>
            <person name="Jiang J.F."/>
            <person name="Wang Q."/>
            <person name="Zhang B."/>
            <person name="Ji P."/>
            <person name="Bell-Sakyi L."/>
            <person name="Cui X.M."/>
            <person name="Yuan T.T."/>
            <person name="Jiang B.G."/>
            <person name="Yang W.F."/>
            <person name="Lam T.T."/>
            <person name="Chang Q.C."/>
            <person name="Ding S.J."/>
            <person name="Wang X.J."/>
            <person name="Zhu J.G."/>
            <person name="Ruan X.D."/>
            <person name="Zhao L."/>
            <person name="Wei J.T."/>
            <person name="Ye R.Z."/>
            <person name="Que T.C."/>
            <person name="Du C.H."/>
            <person name="Zhou Y.H."/>
            <person name="Cheng J.X."/>
            <person name="Dai P.F."/>
            <person name="Guo W.B."/>
            <person name="Han X.H."/>
            <person name="Huang E.J."/>
            <person name="Li L.F."/>
            <person name="Wei W."/>
            <person name="Gao Y.C."/>
            <person name="Liu J.Z."/>
            <person name="Shao H.Z."/>
            <person name="Wang X."/>
            <person name="Wang C.C."/>
            <person name="Yang T.C."/>
            <person name="Huo Q.B."/>
            <person name="Li W."/>
            <person name="Chen H.Y."/>
            <person name="Chen S.E."/>
            <person name="Zhou L.G."/>
            <person name="Ni X.B."/>
            <person name="Tian J.H."/>
            <person name="Sheng Y."/>
            <person name="Liu T."/>
            <person name="Pan Y.S."/>
            <person name="Xia L.Y."/>
            <person name="Li J."/>
            <person name="Zhao F."/>
            <person name="Cao W.C."/>
        </authorList>
    </citation>
    <scope>NUCLEOTIDE SEQUENCE [LARGE SCALE GENOMIC DNA]</scope>
    <source>
        <strain evidence="11">HaeL-2018</strain>
    </source>
</reference>
<dbReference type="GO" id="GO:0046872">
    <property type="term" value="F:metal ion binding"/>
    <property type="evidence" value="ECO:0007669"/>
    <property type="project" value="UniProtKB-KW"/>
</dbReference>
<keyword evidence="5" id="KW-0378">Hydrolase</keyword>
<dbReference type="Gene3D" id="3.40.390.10">
    <property type="entry name" value="Collagenase (Catalytic Domain)"/>
    <property type="match status" value="2"/>
</dbReference>
<dbReference type="PROSITE" id="PS51885">
    <property type="entry name" value="NEPRILYSIN"/>
    <property type="match status" value="1"/>
</dbReference>
<evidence type="ECO:0000256" key="2">
    <source>
        <dbReference type="ARBA" id="ARBA00007357"/>
    </source>
</evidence>
<feature type="domain" description="Peptidase M13 C-terminal" evidence="9">
    <location>
        <begin position="519"/>
        <end position="726"/>
    </location>
</feature>
<proteinExistence type="inferred from homology"/>
<keyword evidence="4" id="KW-0479">Metal-binding</keyword>
<comment type="caution">
    <text evidence="11">The sequence shown here is derived from an EMBL/GenBank/DDBJ whole genome shotgun (WGS) entry which is preliminary data.</text>
</comment>
<evidence type="ECO:0000256" key="6">
    <source>
        <dbReference type="ARBA" id="ARBA00022833"/>
    </source>
</evidence>
<feature type="signal peptide" evidence="8">
    <location>
        <begin position="1"/>
        <end position="19"/>
    </location>
</feature>
<dbReference type="EMBL" id="JABSTR010000005">
    <property type="protein sequence ID" value="KAH9369413.1"/>
    <property type="molecule type" value="Genomic_DNA"/>
</dbReference>
<dbReference type="Proteomes" id="UP000821853">
    <property type="component" value="Chromosome 3"/>
</dbReference>
<dbReference type="OrthoDB" id="6482499at2759"/>
<dbReference type="InterPro" id="IPR042089">
    <property type="entry name" value="Peptidase_M13_dom_2"/>
</dbReference>
<dbReference type="SUPFAM" id="SSF55486">
    <property type="entry name" value="Metalloproteases ('zincins'), catalytic domain"/>
    <property type="match status" value="1"/>
</dbReference>
<evidence type="ECO:0000256" key="3">
    <source>
        <dbReference type="ARBA" id="ARBA00022670"/>
    </source>
</evidence>
<dbReference type="GO" id="GO:0004222">
    <property type="term" value="F:metalloendopeptidase activity"/>
    <property type="evidence" value="ECO:0007669"/>
    <property type="project" value="InterPro"/>
</dbReference>
<comment type="similarity">
    <text evidence="2">Belongs to the peptidase M13 family.</text>
</comment>
<gene>
    <name evidence="11" type="ORF">HPB48_007191</name>
</gene>
<dbReference type="Gene3D" id="1.10.1380.10">
    <property type="entry name" value="Neutral endopeptidase , domain2"/>
    <property type="match status" value="1"/>
</dbReference>
<dbReference type="Pfam" id="PF05649">
    <property type="entry name" value="Peptidase_M13_N"/>
    <property type="match status" value="1"/>
</dbReference>
<evidence type="ECO:0000256" key="7">
    <source>
        <dbReference type="ARBA" id="ARBA00023049"/>
    </source>
</evidence>
<dbReference type="InterPro" id="IPR000718">
    <property type="entry name" value="Peptidase_M13"/>
</dbReference>
<dbReference type="Pfam" id="PF01431">
    <property type="entry name" value="Peptidase_M13"/>
    <property type="match status" value="1"/>
</dbReference>
<dbReference type="GO" id="GO:0005886">
    <property type="term" value="C:plasma membrane"/>
    <property type="evidence" value="ECO:0007669"/>
    <property type="project" value="TreeGrafter"/>
</dbReference>
<evidence type="ECO:0000313" key="11">
    <source>
        <dbReference type="EMBL" id="KAH9369413.1"/>
    </source>
</evidence>
<protein>
    <submittedName>
        <fullName evidence="11">Uncharacterized protein</fullName>
    </submittedName>
</protein>
<dbReference type="VEuPathDB" id="VectorBase:HLOH_042282"/>
<comment type="cofactor">
    <cofactor evidence="1">
        <name>Zn(2+)</name>
        <dbReference type="ChEBI" id="CHEBI:29105"/>
    </cofactor>
</comment>
<keyword evidence="8" id="KW-0732">Signal</keyword>
<evidence type="ECO:0000256" key="5">
    <source>
        <dbReference type="ARBA" id="ARBA00022801"/>
    </source>
</evidence>
<keyword evidence="3" id="KW-0645">Protease</keyword>
<keyword evidence="12" id="KW-1185">Reference proteome</keyword>
<evidence type="ECO:0000313" key="12">
    <source>
        <dbReference type="Proteomes" id="UP000821853"/>
    </source>
</evidence>
<dbReference type="PANTHER" id="PTHR11733:SF241">
    <property type="entry name" value="GH26575P-RELATED"/>
    <property type="match status" value="1"/>
</dbReference>
<keyword evidence="6" id="KW-0862">Zinc</keyword>
<name>A0A9J6G293_HAELO</name>
<accession>A0A9J6G293</accession>
<dbReference type="InterPro" id="IPR024079">
    <property type="entry name" value="MetalloPept_cat_dom_sf"/>
</dbReference>
<evidence type="ECO:0000256" key="8">
    <source>
        <dbReference type="SAM" id="SignalP"/>
    </source>
</evidence>
<evidence type="ECO:0000256" key="4">
    <source>
        <dbReference type="ARBA" id="ARBA00022723"/>
    </source>
</evidence>
<sequence length="729" mass="81413">MKRRLLSLLCCVWLSFALGIVCTVFTVKLKMQTEYILHALESIYAQQFLSTEAPERECKTAVCRWHSDYLWGRLNESVDPCEDFYAHVCSSAWFREEKRIDGQPYADFSVAQLLEDVRYSLTRQRRPFTEQGSWSFPAQAVRMQSLCDHAGSSSSVGWDELRDALARVGLGGWPYTDEPPAKWSLLRVLAGLERDVGEGTLASVTLRRDLSQTEGYQVHVEPPETLLRHFLLHRRSSGSLVDYEAQLASLLLAALGNVSVPASSRGDSLASRLAADLVALEKRLEAIRGAPLVPLEQRYARAGQLGAVAKWNWTAFIMETLRGAQSVAANTTIVCDRCTFFRKLMLLVQETPQRTVANYAGVRLLALLSPLLPAHMPWSAFLMQLSSRGLSGLPERVEACLGLLERTYRYGSAMLARMALGRQFFTVYRSQYDRQLVALASALAHAATQGAARLAFLRPDERRVAQSKVAGMTVQVSAEPLASAMSLLRHTRHAYLSSQAPNLDLDAQYPVRVFGVPSSYYFPLRNHLFLPQSLVSFLAHVSNTLDASFVPVVGRPILTELLRALDSLDGRAVDSALSLRAWWDKNSSAEFELLQQCLLNQYKALYWTSGPSDANWREHVDVQALFREVASVTPLLDVFQERQKSAAKLLIRVGRKRVLEPVQLFFVNFALSLCDHHGRGKLGHLQAKLGIMPGTVRVNLALANSNEFAHAFGCEPNRTMSPATRCIVW</sequence>
<dbReference type="InterPro" id="IPR018497">
    <property type="entry name" value="Peptidase_M13_C"/>
</dbReference>
<organism evidence="11 12">
    <name type="scientific">Haemaphysalis longicornis</name>
    <name type="common">Bush tick</name>
    <dbReference type="NCBI Taxonomy" id="44386"/>
    <lineage>
        <taxon>Eukaryota</taxon>
        <taxon>Metazoa</taxon>
        <taxon>Ecdysozoa</taxon>
        <taxon>Arthropoda</taxon>
        <taxon>Chelicerata</taxon>
        <taxon>Arachnida</taxon>
        <taxon>Acari</taxon>
        <taxon>Parasitiformes</taxon>
        <taxon>Ixodida</taxon>
        <taxon>Ixodoidea</taxon>
        <taxon>Ixodidae</taxon>
        <taxon>Haemaphysalinae</taxon>
        <taxon>Haemaphysalis</taxon>
    </lineage>
</organism>
<evidence type="ECO:0000256" key="1">
    <source>
        <dbReference type="ARBA" id="ARBA00001947"/>
    </source>
</evidence>
<evidence type="ECO:0000259" key="9">
    <source>
        <dbReference type="Pfam" id="PF01431"/>
    </source>
</evidence>
<evidence type="ECO:0000259" key="10">
    <source>
        <dbReference type="Pfam" id="PF05649"/>
    </source>
</evidence>